<dbReference type="Proteomes" id="UP001157126">
    <property type="component" value="Unassembled WGS sequence"/>
</dbReference>
<proteinExistence type="predicted"/>
<feature type="domain" description="Glutaredoxin" evidence="1">
    <location>
        <begin position="42"/>
        <end position="97"/>
    </location>
</feature>
<accession>A0ABQ6IR72</accession>
<dbReference type="SUPFAM" id="SSF52833">
    <property type="entry name" value="Thioredoxin-like"/>
    <property type="match status" value="1"/>
</dbReference>
<gene>
    <name evidence="2" type="ORF">GCM10025883_24520</name>
</gene>
<dbReference type="InterPro" id="IPR036249">
    <property type="entry name" value="Thioredoxin-like_sf"/>
</dbReference>
<sequence>MLVAVVALVLCGCLALMVAPKRRPQTARHWEAQAQLVRDGRVIIYWRPGCVFCTRLRMRLGSLRSQATWVDIWSDPEAAAFVRDINGGAETVPTVILPDGEACTNPDPVLVRSHLSMAQAA</sequence>
<evidence type="ECO:0000313" key="2">
    <source>
        <dbReference type="EMBL" id="GMA40407.1"/>
    </source>
</evidence>
<dbReference type="InterPro" id="IPR002109">
    <property type="entry name" value="Glutaredoxin"/>
</dbReference>
<reference evidence="3" key="1">
    <citation type="journal article" date="2019" name="Int. J. Syst. Evol. Microbiol.">
        <title>The Global Catalogue of Microorganisms (GCM) 10K type strain sequencing project: providing services to taxonomists for standard genome sequencing and annotation.</title>
        <authorList>
            <consortium name="The Broad Institute Genomics Platform"/>
            <consortium name="The Broad Institute Genome Sequencing Center for Infectious Disease"/>
            <person name="Wu L."/>
            <person name="Ma J."/>
        </authorList>
    </citation>
    <scope>NUCLEOTIDE SEQUENCE [LARGE SCALE GENOMIC DNA]</scope>
    <source>
        <strain evidence="3">NBRC 113072</strain>
    </source>
</reference>
<comment type="caution">
    <text evidence="2">The sequence shown here is derived from an EMBL/GenBank/DDBJ whole genome shotgun (WGS) entry which is preliminary data.</text>
</comment>
<dbReference type="RefSeq" id="WP_284304114.1">
    <property type="nucleotide sequence ID" value="NZ_BSUO01000001.1"/>
</dbReference>
<dbReference type="EMBL" id="BSUO01000001">
    <property type="protein sequence ID" value="GMA40407.1"/>
    <property type="molecule type" value="Genomic_DNA"/>
</dbReference>
<protein>
    <recommendedName>
        <fullName evidence="1">Glutaredoxin domain-containing protein</fullName>
    </recommendedName>
</protein>
<evidence type="ECO:0000259" key="1">
    <source>
        <dbReference type="Pfam" id="PF00462"/>
    </source>
</evidence>
<dbReference type="PROSITE" id="PS51354">
    <property type="entry name" value="GLUTAREDOXIN_2"/>
    <property type="match status" value="1"/>
</dbReference>
<dbReference type="Pfam" id="PF00462">
    <property type="entry name" value="Glutaredoxin"/>
    <property type="match status" value="1"/>
</dbReference>
<evidence type="ECO:0000313" key="3">
    <source>
        <dbReference type="Proteomes" id="UP001157126"/>
    </source>
</evidence>
<organism evidence="2 3">
    <name type="scientific">Mobilicoccus caccae</name>
    <dbReference type="NCBI Taxonomy" id="1859295"/>
    <lineage>
        <taxon>Bacteria</taxon>
        <taxon>Bacillati</taxon>
        <taxon>Actinomycetota</taxon>
        <taxon>Actinomycetes</taxon>
        <taxon>Micrococcales</taxon>
        <taxon>Dermatophilaceae</taxon>
        <taxon>Mobilicoccus</taxon>
    </lineage>
</organism>
<dbReference type="Gene3D" id="3.40.30.10">
    <property type="entry name" value="Glutaredoxin"/>
    <property type="match status" value="1"/>
</dbReference>
<keyword evidence="3" id="KW-1185">Reference proteome</keyword>
<name>A0ABQ6IR72_9MICO</name>